<evidence type="ECO:0000256" key="1">
    <source>
        <dbReference type="ARBA" id="ARBA00008682"/>
    </source>
</evidence>
<dbReference type="PROSITE" id="PS51910">
    <property type="entry name" value="GH18_2"/>
    <property type="match status" value="1"/>
</dbReference>
<keyword evidence="2 7" id="KW-0732">Signal</keyword>
<dbReference type="GO" id="GO:0008061">
    <property type="term" value="F:chitin binding"/>
    <property type="evidence" value="ECO:0007669"/>
    <property type="project" value="InterPro"/>
</dbReference>
<evidence type="ECO:0000256" key="7">
    <source>
        <dbReference type="SAM" id="SignalP"/>
    </source>
</evidence>
<dbReference type="GO" id="GO:0005975">
    <property type="term" value="P:carbohydrate metabolic process"/>
    <property type="evidence" value="ECO:0007669"/>
    <property type="project" value="InterPro"/>
</dbReference>
<evidence type="ECO:0000256" key="6">
    <source>
        <dbReference type="RuleBase" id="RU000489"/>
    </source>
</evidence>
<feature type="signal peptide" evidence="7">
    <location>
        <begin position="1"/>
        <end position="27"/>
    </location>
</feature>
<dbReference type="GO" id="GO:0006032">
    <property type="term" value="P:chitin catabolic process"/>
    <property type="evidence" value="ECO:0007669"/>
    <property type="project" value="TreeGrafter"/>
</dbReference>
<keyword evidence="3 6" id="KW-0378">Hydrolase</keyword>
<dbReference type="OMA" id="MNSSFCV"/>
<dbReference type="PANTHER" id="PTHR11177">
    <property type="entry name" value="CHITINASE"/>
    <property type="match status" value="1"/>
</dbReference>
<feature type="domain" description="GH18" evidence="8">
    <location>
        <begin position="37"/>
        <end position="382"/>
    </location>
</feature>
<dbReference type="FunFam" id="3.10.50.10:FF:000003">
    <property type="entry name" value="Class V chitinase CHIT5b"/>
    <property type="match status" value="1"/>
</dbReference>
<evidence type="ECO:0000313" key="10">
    <source>
        <dbReference type="Proteomes" id="UP000238479"/>
    </source>
</evidence>
<reference evidence="9 10" key="1">
    <citation type="journal article" date="2018" name="Nat. Genet.">
        <title>The Rosa genome provides new insights in the design of modern roses.</title>
        <authorList>
            <person name="Bendahmane M."/>
        </authorList>
    </citation>
    <scope>NUCLEOTIDE SEQUENCE [LARGE SCALE GENOMIC DNA]</scope>
    <source>
        <strain evidence="10">cv. Old Blush</strain>
    </source>
</reference>
<dbReference type="SUPFAM" id="SSF51445">
    <property type="entry name" value="(Trans)glycosidases"/>
    <property type="match status" value="1"/>
</dbReference>
<feature type="chain" id="PRO_5015165682" evidence="7">
    <location>
        <begin position="28"/>
        <end position="397"/>
    </location>
</feature>
<dbReference type="CDD" id="cd02879">
    <property type="entry name" value="GH18_plant_chitinase_class_V"/>
    <property type="match status" value="1"/>
</dbReference>
<evidence type="ECO:0000256" key="3">
    <source>
        <dbReference type="ARBA" id="ARBA00022801"/>
    </source>
</evidence>
<dbReference type="AlphaFoldDB" id="A0A2P6RID1"/>
<protein>
    <submittedName>
        <fullName evidence="9">Putative chitinase</fullName>
        <ecNumber evidence="9">3.2.1.14</ecNumber>
    </submittedName>
</protein>
<proteinExistence type="inferred from homology"/>
<organism evidence="9 10">
    <name type="scientific">Rosa chinensis</name>
    <name type="common">China rose</name>
    <dbReference type="NCBI Taxonomy" id="74649"/>
    <lineage>
        <taxon>Eukaryota</taxon>
        <taxon>Viridiplantae</taxon>
        <taxon>Streptophyta</taxon>
        <taxon>Embryophyta</taxon>
        <taxon>Tracheophyta</taxon>
        <taxon>Spermatophyta</taxon>
        <taxon>Magnoliopsida</taxon>
        <taxon>eudicotyledons</taxon>
        <taxon>Gunneridae</taxon>
        <taxon>Pentapetalae</taxon>
        <taxon>rosids</taxon>
        <taxon>fabids</taxon>
        <taxon>Rosales</taxon>
        <taxon>Rosaceae</taxon>
        <taxon>Rosoideae</taxon>
        <taxon>Rosoideae incertae sedis</taxon>
        <taxon>Rosa</taxon>
    </lineage>
</organism>
<dbReference type="InterPro" id="IPR001579">
    <property type="entry name" value="Glyco_hydro_18_chit_AS"/>
</dbReference>
<accession>A0A2P6RID1</accession>
<dbReference type="SMART" id="SM00636">
    <property type="entry name" value="Glyco_18"/>
    <property type="match status" value="1"/>
</dbReference>
<keyword evidence="4" id="KW-0325">Glycoprotein</keyword>
<comment type="caution">
    <text evidence="9">The sequence shown here is derived from an EMBL/GenBank/DDBJ whole genome shotgun (WGS) entry which is preliminary data.</text>
</comment>
<dbReference type="InterPro" id="IPR017853">
    <property type="entry name" value="GH"/>
</dbReference>
<dbReference type="Gene3D" id="3.10.50.10">
    <property type="match status" value="1"/>
</dbReference>
<evidence type="ECO:0000256" key="4">
    <source>
        <dbReference type="ARBA" id="ARBA00023180"/>
    </source>
</evidence>
<dbReference type="InterPro" id="IPR029070">
    <property type="entry name" value="Chitinase_insertion_sf"/>
</dbReference>
<keyword evidence="5 6" id="KW-0326">Glycosidase</keyword>
<dbReference type="Proteomes" id="UP000238479">
    <property type="component" value="Chromosome 2"/>
</dbReference>
<dbReference type="Pfam" id="PF00704">
    <property type="entry name" value="Glyco_hydro_18"/>
    <property type="match status" value="1"/>
</dbReference>
<dbReference type="SUPFAM" id="SSF54556">
    <property type="entry name" value="Chitinase insertion domain"/>
    <property type="match status" value="1"/>
</dbReference>
<dbReference type="EC" id="3.2.1.14" evidence="9"/>
<dbReference type="InterPro" id="IPR001223">
    <property type="entry name" value="Glyco_hydro18_cat"/>
</dbReference>
<keyword evidence="10" id="KW-1185">Reference proteome</keyword>
<evidence type="ECO:0000256" key="2">
    <source>
        <dbReference type="ARBA" id="ARBA00022729"/>
    </source>
</evidence>
<dbReference type="PANTHER" id="PTHR11177:SF396">
    <property type="entry name" value="NOD FACTOR HYDROLASE PROTEIN 1"/>
    <property type="match status" value="1"/>
</dbReference>
<gene>
    <name evidence="9" type="ORF">RchiOBHm_Chr2g0086331</name>
</gene>
<dbReference type="PROSITE" id="PS01095">
    <property type="entry name" value="GH18_1"/>
    <property type="match status" value="1"/>
</dbReference>
<sequence>MPSLNNFVHLIILFLLCCLTMITTGSAAEPASENPPAVKSGYYPPSDNFPPSAIDTTFFTHVYYAFLVPSNVTFRFELSNETALLLSNFTTALRHKTPLVKTMLSIGGGAGEEVAHIFASMASNPSSRSNFIDSAIEVARKFGFDGLDLDWEYPESPIEMKALGHLLKQWRREIKKEAQATNSQPLLLTAAVYFSAEFFLDAVIRSYPIKYMEKYLDWANVMCFDYHGAWSNITGPNAPLFDPNSNVNSIYGLRSWINGGMTANKLVMGLPLYGRTWELKDPKDNGIGSIAIGPGPGNGSLGFNELEALNEESTAIVVYDADTVSVYSVNGSSWIAFDDAFTTTSKIGFAQALGLRGYFFWAIIHDSNWKISAQGNQITIRYFFFSVKQCCLTFSFL</sequence>
<dbReference type="EMBL" id="PDCK01000040">
    <property type="protein sequence ID" value="PRQ46185.1"/>
    <property type="molecule type" value="Genomic_DNA"/>
</dbReference>
<evidence type="ECO:0000259" key="8">
    <source>
        <dbReference type="PROSITE" id="PS51910"/>
    </source>
</evidence>
<dbReference type="InterPro" id="IPR011583">
    <property type="entry name" value="Chitinase_II/V-like_cat"/>
</dbReference>
<dbReference type="GO" id="GO:0005576">
    <property type="term" value="C:extracellular region"/>
    <property type="evidence" value="ECO:0007669"/>
    <property type="project" value="TreeGrafter"/>
</dbReference>
<dbReference type="STRING" id="74649.A0A2P6RID1"/>
<dbReference type="Gene3D" id="3.20.20.80">
    <property type="entry name" value="Glycosidases"/>
    <property type="match status" value="1"/>
</dbReference>
<evidence type="ECO:0000256" key="5">
    <source>
        <dbReference type="ARBA" id="ARBA00023295"/>
    </source>
</evidence>
<comment type="similarity">
    <text evidence="1">Belongs to the glycosyl hydrolase 18 family. Chitinase class V subfamily.</text>
</comment>
<name>A0A2P6RID1_ROSCH</name>
<dbReference type="Gramene" id="PRQ46185">
    <property type="protein sequence ID" value="PRQ46185"/>
    <property type="gene ID" value="RchiOBHm_Chr2g0086331"/>
</dbReference>
<dbReference type="InterPro" id="IPR050314">
    <property type="entry name" value="Glycosyl_Hydrlase_18"/>
</dbReference>
<dbReference type="GO" id="GO:0008843">
    <property type="term" value="F:endochitinase activity"/>
    <property type="evidence" value="ECO:0007669"/>
    <property type="project" value="UniProtKB-EC"/>
</dbReference>
<evidence type="ECO:0000313" key="9">
    <source>
        <dbReference type="EMBL" id="PRQ46185.1"/>
    </source>
</evidence>